<feature type="transmembrane region" description="Helical" evidence="1">
    <location>
        <begin position="148"/>
        <end position="165"/>
    </location>
</feature>
<feature type="transmembrane region" description="Helical" evidence="1">
    <location>
        <begin position="124"/>
        <end position="142"/>
    </location>
</feature>
<comment type="caution">
    <text evidence="3">The sequence shown here is derived from an EMBL/GenBank/DDBJ whole genome shotgun (WGS) entry which is preliminary data.</text>
</comment>
<dbReference type="GO" id="GO:0004175">
    <property type="term" value="F:endopeptidase activity"/>
    <property type="evidence" value="ECO:0007669"/>
    <property type="project" value="UniProtKB-ARBA"/>
</dbReference>
<evidence type="ECO:0000313" key="4">
    <source>
        <dbReference type="Proteomes" id="UP000178759"/>
    </source>
</evidence>
<dbReference type="Pfam" id="PF02517">
    <property type="entry name" value="Rce1-like"/>
    <property type="match status" value="1"/>
</dbReference>
<feature type="transmembrane region" description="Helical" evidence="1">
    <location>
        <begin position="37"/>
        <end position="55"/>
    </location>
</feature>
<accession>A0A1F6AHB1</accession>
<feature type="transmembrane region" description="Helical" evidence="1">
    <location>
        <begin position="67"/>
        <end position="86"/>
    </location>
</feature>
<dbReference type="AlphaFoldDB" id="A0A1F6AHB1"/>
<gene>
    <name evidence="3" type="ORF">A3A79_03025</name>
</gene>
<dbReference type="GO" id="GO:0080120">
    <property type="term" value="P:CAAX-box protein maturation"/>
    <property type="evidence" value="ECO:0007669"/>
    <property type="project" value="UniProtKB-ARBA"/>
</dbReference>
<evidence type="ECO:0000313" key="3">
    <source>
        <dbReference type="EMBL" id="OGG24138.1"/>
    </source>
</evidence>
<evidence type="ECO:0000256" key="1">
    <source>
        <dbReference type="SAM" id="Phobius"/>
    </source>
</evidence>
<sequence length="193" mass="21629">MKQTSVLVPIFLSAVVIATYALRRPIQATGLMPFDPYYLVLFLLPALLILFKKFFFADLGFRVGKPLMGIFFVFLLPVVLYFRWSLTGKPFVAPSIFPLMLLIGSFAEEFFFRGYLQEDFKKRFGGNIWFSLAASNILFALVHLVKGYSLPTAAMTGWVGVYFGFAKDEKGGNSLVYSMAAHGLYNLVATSVI</sequence>
<evidence type="ECO:0000259" key="2">
    <source>
        <dbReference type="Pfam" id="PF02517"/>
    </source>
</evidence>
<dbReference type="Proteomes" id="UP000178759">
    <property type="component" value="Unassembled WGS sequence"/>
</dbReference>
<dbReference type="STRING" id="1798392.A3A79_03025"/>
<dbReference type="InterPro" id="IPR003675">
    <property type="entry name" value="Rce1/LyrA-like_dom"/>
</dbReference>
<keyword evidence="1" id="KW-0472">Membrane</keyword>
<dbReference type="EMBL" id="MFJV01000001">
    <property type="protein sequence ID" value="OGG24138.1"/>
    <property type="molecule type" value="Genomic_DNA"/>
</dbReference>
<reference evidence="3 4" key="1">
    <citation type="journal article" date="2016" name="Nat. Commun.">
        <title>Thousands of microbial genomes shed light on interconnected biogeochemical processes in an aquifer system.</title>
        <authorList>
            <person name="Anantharaman K."/>
            <person name="Brown C.T."/>
            <person name="Hug L.A."/>
            <person name="Sharon I."/>
            <person name="Castelle C.J."/>
            <person name="Probst A.J."/>
            <person name="Thomas B.C."/>
            <person name="Singh A."/>
            <person name="Wilkins M.J."/>
            <person name="Karaoz U."/>
            <person name="Brodie E.L."/>
            <person name="Williams K.H."/>
            <person name="Hubbard S.S."/>
            <person name="Banfield J.F."/>
        </authorList>
    </citation>
    <scope>NUCLEOTIDE SEQUENCE [LARGE SCALE GENOMIC DNA]</scope>
</reference>
<name>A0A1F6AHB1_9BACT</name>
<feature type="domain" description="CAAX prenyl protease 2/Lysostaphin resistance protein A-like" evidence="2">
    <location>
        <begin position="96"/>
        <end position="188"/>
    </location>
</feature>
<protein>
    <recommendedName>
        <fullName evidence="2">CAAX prenyl protease 2/Lysostaphin resistance protein A-like domain-containing protein</fullName>
    </recommendedName>
</protein>
<keyword evidence="1" id="KW-1133">Transmembrane helix</keyword>
<keyword evidence="1" id="KW-0812">Transmembrane</keyword>
<feature type="transmembrane region" description="Helical" evidence="1">
    <location>
        <begin position="92"/>
        <end position="112"/>
    </location>
</feature>
<organism evidence="3 4">
    <name type="scientific">Candidatus Gottesmanbacteria bacterium RIFCSPLOWO2_01_FULL_43_11b</name>
    <dbReference type="NCBI Taxonomy" id="1798392"/>
    <lineage>
        <taxon>Bacteria</taxon>
        <taxon>Candidatus Gottesmaniibacteriota</taxon>
    </lineage>
</organism>
<proteinExistence type="predicted"/>